<evidence type="ECO:0000313" key="4">
    <source>
        <dbReference type="EMBL" id="KAH7018616.1"/>
    </source>
</evidence>
<dbReference type="InterPro" id="IPR002656">
    <property type="entry name" value="Acyl_transf_3_dom"/>
</dbReference>
<name>A0A9P9BKK3_9PEZI</name>
<dbReference type="Pfam" id="PF01757">
    <property type="entry name" value="Acyl_transf_3"/>
    <property type="match status" value="1"/>
</dbReference>
<dbReference type="GeneID" id="70191071"/>
<feature type="transmembrane region" description="Helical" evidence="2">
    <location>
        <begin position="550"/>
        <end position="571"/>
    </location>
</feature>
<feature type="region of interest" description="Disordered" evidence="1">
    <location>
        <begin position="1"/>
        <end position="36"/>
    </location>
</feature>
<dbReference type="OrthoDB" id="5819582at2759"/>
<keyword evidence="2" id="KW-0472">Membrane</keyword>
<keyword evidence="2" id="KW-0812">Transmembrane</keyword>
<dbReference type="EMBL" id="JAGTJQ010000011">
    <property type="protein sequence ID" value="KAH7018616.1"/>
    <property type="molecule type" value="Genomic_DNA"/>
</dbReference>
<feature type="transmembrane region" description="Helical" evidence="2">
    <location>
        <begin position="206"/>
        <end position="225"/>
    </location>
</feature>
<dbReference type="AlphaFoldDB" id="A0A9P9BKK3"/>
<protein>
    <submittedName>
        <fullName evidence="4">Acyltransferase family-domain-containing protein</fullName>
    </submittedName>
</protein>
<feature type="transmembrane region" description="Helical" evidence="2">
    <location>
        <begin position="455"/>
        <end position="473"/>
    </location>
</feature>
<dbReference type="PANTHER" id="PTHR23028:SF134">
    <property type="entry name" value="PUTATIVE (AFU_ORTHOLOGUE AFUA_4G08520)-RELATED"/>
    <property type="match status" value="1"/>
</dbReference>
<keyword evidence="4" id="KW-0808">Transferase</keyword>
<dbReference type="InterPro" id="IPR050879">
    <property type="entry name" value="Acyltransferase_3"/>
</dbReference>
<evidence type="ECO:0000259" key="3">
    <source>
        <dbReference type="Pfam" id="PF01757"/>
    </source>
</evidence>
<accession>A0A9P9BKK3</accession>
<keyword evidence="5" id="KW-1185">Reference proteome</keyword>
<reference evidence="4" key="1">
    <citation type="journal article" date="2021" name="Nat. Commun.">
        <title>Genetic determinants of endophytism in the Arabidopsis root mycobiome.</title>
        <authorList>
            <person name="Mesny F."/>
            <person name="Miyauchi S."/>
            <person name="Thiergart T."/>
            <person name="Pickel B."/>
            <person name="Atanasova L."/>
            <person name="Karlsson M."/>
            <person name="Huettel B."/>
            <person name="Barry K.W."/>
            <person name="Haridas S."/>
            <person name="Chen C."/>
            <person name="Bauer D."/>
            <person name="Andreopoulos W."/>
            <person name="Pangilinan J."/>
            <person name="LaButti K."/>
            <person name="Riley R."/>
            <person name="Lipzen A."/>
            <person name="Clum A."/>
            <person name="Drula E."/>
            <person name="Henrissat B."/>
            <person name="Kohler A."/>
            <person name="Grigoriev I.V."/>
            <person name="Martin F.M."/>
            <person name="Hacquard S."/>
        </authorList>
    </citation>
    <scope>NUCLEOTIDE SEQUENCE</scope>
    <source>
        <strain evidence="4">MPI-CAGE-CH-0230</strain>
    </source>
</reference>
<keyword evidence="4" id="KW-0012">Acyltransferase</keyword>
<feature type="domain" description="Acyltransferase 3" evidence="3">
    <location>
        <begin position="107"/>
        <end position="571"/>
    </location>
</feature>
<organism evidence="4 5">
    <name type="scientific">Microdochium trichocladiopsis</name>
    <dbReference type="NCBI Taxonomy" id="1682393"/>
    <lineage>
        <taxon>Eukaryota</taxon>
        <taxon>Fungi</taxon>
        <taxon>Dikarya</taxon>
        <taxon>Ascomycota</taxon>
        <taxon>Pezizomycotina</taxon>
        <taxon>Sordariomycetes</taxon>
        <taxon>Xylariomycetidae</taxon>
        <taxon>Xylariales</taxon>
        <taxon>Microdochiaceae</taxon>
        <taxon>Microdochium</taxon>
    </lineage>
</organism>
<gene>
    <name evidence="4" type="ORF">B0I36DRAFT_395537</name>
</gene>
<dbReference type="RefSeq" id="XP_046006883.1">
    <property type="nucleotide sequence ID" value="XM_046161525.1"/>
</dbReference>
<feature type="compositionally biased region" description="Polar residues" evidence="1">
    <location>
        <begin position="1"/>
        <end position="25"/>
    </location>
</feature>
<feature type="transmembrane region" description="Helical" evidence="2">
    <location>
        <begin position="406"/>
        <end position="427"/>
    </location>
</feature>
<keyword evidence="2" id="KW-1133">Transmembrane helix</keyword>
<evidence type="ECO:0000313" key="5">
    <source>
        <dbReference type="Proteomes" id="UP000756346"/>
    </source>
</evidence>
<feature type="transmembrane region" description="Helical" evidence="2">
    <location>
        <begin position="151"/>
        <end position="176"/>
    </location>
</feature>
<dbReference type="GO" id="GO:0016747">
    <property type="term" value="F:acyltransferase activity, transferring groups other than amino-acyl groups"/>
    <property type="evidence" value="ECO:0007669"/>
    <property type="project" value="InterPro"/>
</dbReference>
<sequence>MLQLPTSVPLQPLVSLNGSQDSTTNPNPPEYLEDFQEDDDYDEGWGLLQDMSKSTPSPRWVKLEQAAKVVGSWTLAAALQLVPSFLRFQKPASPTPTVTTSPAKKLASLDGIRGIACLIVFNFHFLYPYTLTVIHGFNPDSNGEHVYAHQYPFLCLVARGRAAVCVFFAVSGYVLSHRFIQLVRQRNLSKAHSSLASLTFRRGMRLFLPPTFSIIIIALAAWLGAYEPGWKLKGSPWQGGEWEPNPDRRPDLGTTLRDLYYSWWDWSNPWNWNPMYIEYDPHLWTIPIEFRSSMVLFLALLGTASLRGSWRGSLLWIGCVYCLWYGRWDVGVFLGGAVMAELHLYIASRSSPWSWRTVVGRVKQGIGRGRLRLRVSSSSASTAPRVVDLEQGSPEPTTKPRTLMPLSIFFTTCLVLILLSSLFFLSYPDARGSSTPGFTVLSQYLTPRAFGDGKYLFWHAVGSILFIFSVPLLPRLAAWVFENPVAQYLGRISYALYLCHGPVMHSLGFAVQPLIFKNVVGVYIIEPEEGATAGRDAPVQWAGGQSGWCLGLLLGWFMCLVITIFVADIFWRSVDVGCVKLARAVEMAMVRPPEKITGAESVASDQHIIPMRQVS</sequence>
<feature type="transmembrane region" description="Helical" evidence="2">
    <location>
        <begin position="111"/>
        <end position="131"/>
    </location>
</feature>
<evidence type="ECO:0000256" key="1">
    <source>
        <dbReference type="SAM" id="MobiDB-lite"/>
    </source>
</evidence>
<dbReference type="Proteomes" id="UP000756346">
    <property type="component" value="Unassembled WGS sequence"/>
</dbReference>
<evidence type="ECO:0000256" key="2">
    <source>
        <dbReference type="SAM" id="Phobius"/>
    </source>
</evidence>
<comment type="caution">
    <text evidence="4">The sequence shown here is derived from an EMBL/GenBank/DDBJ whole genome shotgun (WGS) entry which is preliminary data.</text>
</comment>
<proteinExistence type="predicted"/>
<dbReference type="PANTHER" id="PTHR23028">
    <property type="entry name" value="ACETYLTRANSFERASE"/>
    <property type="match status" value="1"/>
</dbReference>
<feature type="transmembrane region" description="Helical" evidence="2">
    <location>
        <begin position="494"/>
        <end position="515"/>
    </location>
</feature>
<feature type="transmembrane region" description="Helical" evidence="2">
    <location>
        <begin position="332"/>
        <end position="348"/>
    </location>
</feature>